<dbReference type="GO" id="GO:0000166">
    <property type="term" value="F:nucleotide binding"/>
    <property type="evidence" value="ECO:0007669"/>
    <property type="project" value="InterPro"/>
</dbReference>
<dbReference type="Gene3D" id="3.30.980.10">
    <property type="entry name" value="Threonyl-trna Synthetase, Chain A, domain 2"/>
    <property type="match status" value="1"/>
</dbReference>
<sequence length="347" mass="39823">MFRRLFTLHLKKQILEKKQTGNCNQVTNSNLEIIERKNLIFTREQERQLEAIGRVEKIPIQVKTSTENLELLMNKDISTPYDCCKHISLPVCQQSALALINDEFLWDMHRPLPGECTIQFLTFKDEDPYSLNKAFWRTGSFVLGAVISKAFKENVKIHLHSFPPPYIKSGSFIYDVVMNVDNWVPTIDELRILSAEFILFVQGNHKIERLKVKKSIAIEIFEDNPYKLAQIPEIARQAEDKMITLYRVNDHIDISNGPMVADTSFFGKCSITNVIGYHNGKENIYRFQGIALPKGILLNNFAYKILEERGASLNEAKFPGQPDKLSFVGKPISEKDVPKSIDEIQMT</sequence>
<evidence type="ECO:0000259" key="2">
    <source>
        <dbReference type="Pfam" id="PF02824"/>
    </source>
</evidence>
<feature type="domain" description="TGS" evidence="2">
    <location>
        <begin position="78"/>
        <end position="122"/>
    </location>
</feature>
<dbReference type="VEuPathDB" id="VectorBase:PHUM521430"/>
<dbReference type="OMA" id="YNCAQHL"/>
<dbReference type="FunCoup" id="E0VYY1">
    <property type="interactions" value="1308"/>
</dbReference>
<dbReference type="EnsemblMetazoa" id="PHUM521430-RA">
    <property type="protein sequence ID" value="PHUM521430-PA"/>
    <property type="gene ID" value="PHUM521430"/>
</dbReference>
<dbReference type="KEGG" id="phu:Phum_PHUM521430"/>
<dbReference type="PANTHER" id="PTHR11451">
    <property type="entry name" value="THREONINE-TRNA LIGASE"/>
    <property type="match status" value="1"/>
</dbReference>
<dbReference type="InterPro" id="IPR018163">
    <property type="entry name" value="Thr/Ala-tRNA-synth_IIc_edit"/>
</dbReference>
<evidence type="ECO:0000256" key="1">
    <source>
        <dbReference type="ARBA" id="ARBA00022917"/>
    </source>
</evidence>
<dbReference type="SUPFAM" id="SSF55186">
    <property type="entry name" value="ThrRS/AlaRS common domain"/>
    <property type="match status" value="1"/>
</dbReference>
<dbReference type="InParanoid" id="E0VYY1"/>
<keyword evidence="1" id="KW-0648">Protein biosynthesis</keyword>
<keyword evidence="3" id="KW-0687">Ribonucleoprotein</keyword>
<dbReference type="AlphaFoldDB" id="E0VYY1"/>
<dbReference type="GeneID" id="8231707"/>
<dbReference type="HOGENOM" id="CLU_071313_0_0_1"/>
<dbReference type="EMBL" id="DS235848">
    <property type="protein sequence ID" value="EEB18587.1"/>
    <property type="molecule type" value="Genomic_DNA"/>
</dbReference>
<dbReference type="CDD" id="cd01667">
    <property type="entry name" value="TGS_ThrRS"/>
    <property type="match status" value="1"/>
</dbReference>
<reference evidence="4" key="3">
    <citation type="submission" date="2021-02" db="UniProtKB">
        <authorList>
            <consortium name="EnsemblMetazoa"/>
        </authorList>
    </citation>
    <scope>IDENTIFICATION</scope>
    <source>
        <strain evidence="4">USDA</strain>
    </source>
</reference>
<name>E0VYY1_PEDHC</name>
<dbReference type="GO" id="GO:0005739">
    <property type="term" value="C:mitochondrion"/>
    <property type="evidence" value="ECO:0007669"/>
    <property type="project" value="TreeGrafter"/>
</dbReference>
<reference evidence="3" key="1">
    <citation type="submission" date="2007-04" db="EMBL/GenBank/DDBJ databases">
        <title>Annotation of Pediculus humanus corporis strain USDA.</title>
        <authorList>
            <person name="Kirkness E."/>
            <person name="Hannick L."/>
            <person name="Hass B."/>
            <person name="Bruggner R."/>
            <person name="Lawson D."/>
            <person name="Bidwell S."/>
            <person name="Joardar V."/>
            <person name="Caler E."/>
            <person name="Walenz B."/>
            <person name="Inman J."/>
            <person name="Schobel S."/>
            <person name="Galinsky K."/>
            <person name="Amedeo P."/>
            <person name="Strausberg R."/>
        </authorList>
    </citation>
    <scope>NUCLEOTIDE SEQUENCE</scope>
    <source>
        <strain evidence="3">USDA</strain>
    </source>
</reference>
<dbReference type="GO" id="GO:0006435">
    <property type="term" value="P:threonyl-tRNA aminoacylation"/>
    <property type="evidence" value="ECO:0007669"/>
    <property type="project" value="TreeGrafter"/>
</dbReference>
<dbReference type="Proteomes" id="UP000009046">
    <property type="component" value="Unassembled WGS sequence"/>
</dbReference>
<evidence type="ECO:0000313" key="5">
    <source>
        <dbReference type="Proteomes" id="UP000009046"/>
    </source>
</evidence>
<protein>
    <submittedName>
        <fullName evidence="3">Mitochondrial 50S ribosomal protein L39, putative</fullName>
    </submittedName>
</protein>
<dbReference type="EMBL" id="AAZO01006331">
    <property type="status" value="NOT_ANNOTATED_CDS"/>
    <property type="molecule type" value="Genomic_DNA"/>
</dbReference>
<dbReference type="Pfam" id="PF02824">
    <property type="entry name" value="TGS"/>
    <property type="match status" value="1"/>
</dbReference>
<dbReference type="Gene3D" id="3.10.20.30">
    <property type="match status" value="1"/>
</dbReference>
<dbReference type="InterPro" id="IPR004095">
    <property type="entry name" value="TGS"/>
</dbReference>
<keyword evidence="3" id="KW-0689">Ribosomal protein</keyword>
<dbReference type="InterPro" id="IPR012675">
    <property type="entry name" value="Beta-grasp_dom_sf"/>
</dbReference>
<dbReference type="GO" id="GO:0005840">
    <property type="term" value="C:ribosome"/>
    <property type="evidence" value="ECO:0007669"/>
    <property type="project" value="UniProtKB-KW"/>
</dbReference>
<reference evidence="3" key="2">
    <citation type="submission" date="2007-04" db="EMBL/GenBank/DDBJ databases">
        <title>The genome of the human body louse.</title>
        <authorList>
            <consortium name="The Human Body Louse Genome Consortium"/>
            <person name="Kirkness E."/>
            <person name="Walenz B."/>
            <person name="Hass B."/>
            <person name="Bruggner R."/>
            <person name="Strausberg R."/>
        </authorList>
    </citation>
    <scope>NUCLEOTIDE SEQUENCE</scope>
    <source>
        <strain evidence="3">USDA</strain>
    </source>
</reference>
<evidence type="ECO:0000313" key="4">
    <source>
        <dbReference type="EnsemblMetazoa" id="PHUM521430-PA"/>
    </source>
</evidence>
<keyword evidence="5" id="KW-1185">Reference proteome</keyword>
<dbReference type="eggNOG" id="KOG1637">
    <property type="taxonomic scope" value="Eukaryota"/>
</dbReference>
<dbReference type="OrthoDB" id="5870821at2759"/>
<dbReference type="STRING" id="121224.E0VYY1"/>
<accession>E0VYY1</accession>
<proteinExistence type="predicted"/>
<gene>
    <name evidence="4" type="primary">8231707</name>
    <name evidence="3" type="ORF">Phum_PHUM521430</name>
</gene>
<dbReference type="RefSeq" id="XP_002431325.1">
    <property type="nucleotide sequence ID" value="XM_002431280.1"/>
</dbReference>
<dbReference type="PANTHER" id="PTHR11451:SF46">
    <property type="entry name" value="THREONINE--TRNA LIGASE"/>
    <property type="match status" value="1"/>
</dbReference>
<dbReference type="CTD" id="8231707"/>
<dbReference type="GO" id="GO:0004829">
    <property type="term" value="F:threonine-tRNA ligase activity"/>
    <property type="evidence" value="ECO:0007669"/>
    <property type="project" value="TreeGrafter"/>
</dbReference>
<organism>
    <name type="scientific">Pediculus humanus subsp. corporis</name>
    <name type="common">Body louse</name>
    <dbReference type="NCBI Taxonomy" id="121224"/>
    <lineage>
        <taxon>Eukaryota</taxon>
        <taxon>Metazoa</taxon>
        <taxon>Ecdysozoa</taxon>
        <taxon>Arthropoda</taxon>
        <taxon>Hexapoda</taxon>
        <taxon>Insecta</taxon>
        <taxon>Pterygota</taxon>
        <taxon>Neoptera</taxon>
        <taxon>Paraneoptera</taxon>
        <taxon>Psocodea</taxon>
        <taxon>Troctomorpha</taxon>
        <taxon>Phthiraptera</taxon>
        <taxon>Anoplura</taxon>
        <taxon>Pediculidae</taxon>
        <taxon>Pediculus</taxon>
    </lineage>
</organism>
<evidence type="ECO:0000313" key="3">
    <source>
        <dbReference type="EMBL" id="EEB18587.1"/>
    </source>
</evidence>